<keyword evidence="4 5" id="KW-0413">Isomerase</keyword>
<dbReference type="SUPFAM" id="SSF52096">
    <property type="entry name" value="ClpP/crotonase"/>
    <property type="match status" value="1"/>
</dbReference>
<accession>A0A370GYS8</accession>
<dbReference type="EMBL" id="QQAX01000001">
    <property type="protein sequence ID" value="RDI48813.1"/>
    <property type="molecule type" value="Genomic_DNA"/>
</dbReference>
<dbReference type="InterPro" id="IPR001753">
    <property type="entry name" value="Enoyl-CoA_hydra/iso"/>
</dbReference>
<dbReference type="PANTHER" id="PTHR43684:SF1">
    <property type="entry name" value="ENOYL-COA DELTA ISOMERASE 2"/>
    <property type="match status" value="1"/>
</dbReference>
<organism evidence="5 6">
    <name type="scientific">Aquicella lusitana</name>
    <dbReference type="NCBI Taxonomy" id="254246"/>
    <lineage>
        <taxon>Bacteria</taxon>
        <taxon>Pseudomonadati</taxon>
        <taxon>Pseudomonadota</taxon>
        <taxon>Gammaproteobacteria</taxon>
        <taxon>Legionellales</taxon>
        <taxon>Coxiellaceae</taxon>
        <taxon>Aquicella</taxon>
    </lineage>
</organism>
<dbReference type="InterPro" id="IPR029045">
    <property type="entry name" value="ClpP/crotonase-like_dom_sf"/>
</dbReference>
<dbReference type="InterPro" id="IPR014748">
    <property type="entry name" value="Enoyl-CoA_hydra_C"/>
</dbReference>
<dbReference type="InterPro" id="IPR051053">
    <property type="entry name" value="ECH/Chromodomain_protein"/>
</dbReference>
<sequence>MKDSIVLTRQSHIAVLTFNRPDKLNTFDQDMTDHFEALCQEINEDQTIRAVLLRGEGEVFSAGSDLHELYRKLDSFPAEALSGIRQFNACILLLREMEKLVIASVHGMVMGIGMSLLLAADLAIASENTKLALSYNRIALSPAGASSYLLPRIVGTKKALELLVMPEMIDAKEALNLGLVNWIVPHEELASRTQLILDTIANGPMVALVQTKQLMNSAWQNKLTSQLEFEAEAFVRCVNTRDFKTAVRAFVNKREPEFEGR</sequence>
<comment type="similarity">
    <text evidence="2">Belongs to the enoyl-CoA hydratase/isomerase family.</text>
</comment>
<dbReference type="PANTHER" id="PTHR43684">
    <property type="match status" value="1"/>
</dbReference>
<dbReference type="GO" id="GO:0004165">
    <property type="term" value="F:delta(3)-delta(2)-enoyl-CoA isomerase activity"/>
    <property type="evidence" value="ECO:0007669"/>
    <property type="project" value="UniProtKB-ARBA"/>
</dbReference>
<dbReference type="RefSeq" id="WP_170131716.1">
    <property type="nucleotide sequence ID" value="NZ_LR699114.1"/>
</dbReference>
<dbReference type="Gene3D" id="1.10.12.10">
    <property type="entry name" value="Lyase 2-enoyl-coa Hydratase, Chain A, domain 2"/>
    <property type="match status" value="1"/>
</dbReference>
<evidence type="ECO:0000313" key="5">
    <source>
        <dbReference type="EMBL" id="RDI48813.1"/>
    </source>
</evidence>
<reference evidence="5 6" key="1">
    <citation type="submission" date="2018-07" db="EMBL/GenBank/DDBJ databases">
        <title>Genomic Encyclopedia of Type Strains, Phase IV (KMG-IV): sequencing the most valuable type-strain genomes for metagenomic binning, comparative biology and taxonomic classification.</title>
        <authorList>
            <person name="Goeker M."/>
        </authorList>
    </citation>
    <scope>NUCLEOTIDE SEQUENCE [LARGE SCALE GENOMIC DNA]</scope>
    <source>
        <strain evidence="5 6">DSM 16500</strain>
    </source>
</reference>
<gene>
    <name evidence="5" type="ORF">C8D86_10192</name>
</gene>
<evidence type="ECO:0000256" key="4">
    <source>
        <dbReference type="ARBA" id="ARBA00023235"/>
    </source>
</evidence>
<keyword evidence="6" id="KW-1185">Reference proteome</keyword>
<evidence type="ECO:0000256" key="1">
    <source>
        <dbReference type="ARBA" id="ARBA00004275"/>
    </source>
</evidence>
<evidence type="ECO:0000256" key="3">
    <source>
        <dbReference type="ARBA" id="ARBA00023140"/>
    </source>
</evidence>
<dbReference type="Proteomes" id="UP000254720">
    <property type="component" value="Unassembled WGS sequence"/>
</dbReference>
<dbReference type="Pfam" id="PF00378">
    <property type="entry name" value="ECH_1"/>
    <property type="match status" value="1"/>
</dbReference>
<proteinExistence type="inferred from homology"/>
<dbReference type="CDD" id="cd06558">
    <property type="entry name" value="crotonase-like"/>
    <property type="match status" value="1"/>
</dbReference>
<dbReference type="Gene3D" id="3.90.226.10">
    <property type="entry name" value="2-enoyl-CoA Hydratase, Chain A, domain 1"/>
    <property type="match status" value="1"/>
</dbReference>
<name>A0A370GYS8_9COXI</name>
<keyword evidence="3" id="KW-0576">Peroxisome</keyword>
<dbReference type="AlphaFoldDB" id="A0A370GYS8"/>
<comment type="subcellular location">
    <subcellularLocation>
        <location evidence="1">Peroxisome</location>
    </subcellularLocation>
</comment>
<comment type="caution">
    <text evidence="5">The sequence shown here is derived from an EMBL/GenBank/DDBJ whole genome shotgun (WGS) entry which is preliminary data.</text>
</comment>
<protein>
    <submittedName>
        <fullName evidence="5">2-(1,2-epoxy-1,2-dihydrophenyl)acetyl-CoA isomerase</fullName>
    </submittedName>
</protein>
<evidence type="ECO:0000313" key="6">
    <source>
        <dbReference type="Proteomes" id="UP000254720"/>
    </source>
</evidence>
<evidence type="ECO:0000256" key="2">
    <source>
        <dbReference type="ARBA" id="ARBA00005254"/>
    </source>
</evidence>